<dbReference type="Proteomes" id="UP001432401">
    <property type="component" value="Unassembled WGS sequence"/>
</dbReference>
<protein>
    <submittedName>
        <fullName evidence="2">Uncharacterized protein</fullName>
    </submittedName>
</protein>
<sequence>MAYTEPAAFLDRHPWLAFPLWVVGVVVLGGGAFVLVMGAYMATANGAHPWDGPLLSIALYLLYAALPVSFLYMMLVLEGYRTRRGTRIVGTLLLALVCVVYAAVMTSAALEPL</sequence>
<accession>A0ABV2A2N7</accession>
<keyword evidence="1" id="KW-0812">Transmembrane</keyword>
<feature type="transmembrane region" description="Helical" evidence="1">
    <location>
        <begin position="89"/>
        <end position="110"/>
    </location>
</feature>
<keyword evidence="3" id="KW-1185">Reference proteome</keyword>
<comment type="caution">
    <text evidence="2">The sequence shown here is derived from an EMBL/GenBank/DDBJ whole genome shotgun (WGS) entry which is preliminary data.</text>
</comment>
<keyword evidence="1" id="KW-0472">Membrane</keyword>
<dbReference type="EMBL" id="JBEQNB010000018">
    <property type="protein sequence ID" value="MES0837549.1"/>
    <property type="molecule type" value="Genomic_DNA"/>
</dbReference>
<organism evidence="2 3">
    <name type="scientific">Nocardiopsis tropica</name>
    <dbReference type="NCBI Taxonomy" id="109330"/>
    <lineage>
        <taxon>Bacteria</taxon>
        <taxon>Bacillati</taxon>
        <taxon>Actinomycetota</taxon>
        <taxon>Actinomycetes</taxon>
        <taxon>Streptosporangiales</taxon>
        <taxon>Nocardiopsidaceae</taxon>
        <taxon>Nocardiopsis</taxon>
    </lineage>
</organism>
<dbReference type="RefSeq" id="WP_352986446.1">
    <property type="nucleotide sequence ID" value="NZ_JBEQNA010000018.1"/>
</dbReference>
<evidence type="ECO:0000256" key="1">
    <source>
        <dbReference type="SAM" id="Phobius"/>
    </source>
</evidence>
<feature type="transmembrane region" description="Helical" evidence="1">
    <location>
        <begin position="20"/>
        <end position="42"/>
    </location>
</feature>
<keyword evidence="1" id="KW-1133">Transmembrane helix</keyword>
<name>A0ABV2A2N7_9ACTN</name>
<proteinExistence type="predicted"/>
<evidence type="ECO:0000313" key="2">
    <source>
        <dbReference type="EMBL" id="MES0837549.1"/>
    </source>
</evidence>
<gene>
    <name evidence="2" type="ORF">ABUK86_27500</name>
</gene>
<reference evidence="2 3" key="1">
    <citation type="submission" date="2024-06" db="EMBL/GenBank/DDBJ databases">
        <authorList>
            <person name="Bataeva Y.V."/>
            <person name="Grigorian L.N."/>
            <person name="Solomentsev V.I."/>
        </authorList>
    </citation>
    <scope>NUCLEOTIDE SEQUENCE [LARGE SCALE GENOMIC DNA]</scope>
    <source>
        <strain evidence="3">SCPM-O-B-12605 (RCAM04882)</strain>
    </source>
</reference>
<evidence type="ECO:0000313" key="3">
    <source>
        <dbReference type="Proteomes" id="UP001432401"/>
    </source>
</evidence>
<feature type="transmembrane region" description="Helical" evidence="1">
    <location>
        <begin position="54"/>
        <end position="77"/>
    </location>
</feature>